<dbReference type="Proteomes" id="UP001165101">
    <property type="component" value="Unassembled WGS sequence"/>
</dbReference>
<name>A0ACB5TZU9_CANBO</name>
<evidence type="ECO:0000313" key="1">
    <source>
        <dbReference type="EMBL" id="GME98139.1"/>
    </source>
</evidence>
<accession>A0ACB5TZU9</accession>
<evidence type="ECO:0000313" key="2">
    <source>
        <dbReference type="Proteomes" id="UP001165101"/>
    </source>
</evidence>
<organism evidence="1 2">
    <name type="scientific">Candida boidinii</name>
    <name type="common">Yeast</name>
    <dbReference type="NCBI Taxonomy" id="5477"/>
    <lineage>
        <taxon>Eukaryota</taxon>
        <taxon>Fungi</taxon>
        <taxon>Dikarya</taxon>
        <taxon>Ascomycota</taxon>
        <taxon>Saccharomycotina</taxon>
        <taxon>Pichiomycetes</taxon>
        <taxon>Pichiales</taxon>
        <taxon>Pichiaceae</taxon>
        <taxon>Ogataea</taxon>
        <taxon>Ogataea/Candida clade</taxon>
    </lineage>
</organism>
<keyword evidence="2" id="KW-1185">Reference proteome</keyword>
<dbReference type="EMBL" id="BSXV01003347">
    <property type="protein sequence ID" value="GME98139.1"/>
    <property type="molecule type" value="Genomic_DNA"/>
</dbReference>
<sequence>MSVSVATRTCKCGGTEFRREFNTASGDLACVQCGVVLEENPIVSEVTFAETSTGAATVQGAFVGSDQSRASFGGNRGSLDSREQTLANGKRRIKNVAAALRIPDFISDAAYNLFQLALLNNFVQGRRSQNVVASCLYIACRKEKTHHMLIDFSSRLQVSVYAVGATFLKMVKALHIRDLPLVDPSLFIQHFADKLDFGTVKLKVIQDAVKLSHRMSEDWIHEGRRPAGIAGACILLAARMNNFRRTHSEIVAVSHVSEFTIQKRLNEFKNTHASKLTVSRFRENSNVERTLPPAFTTNRKRERKLIDQITELEETGEEAIKKDPILFSH</sequence>
<gene>
    <name evidence="1" type="ORF">Cboi01_000484900</name>
</gene>
<reference evidence="1" key="1">
    <citation type="submission" date="2023-04" db="EMBL/GenBank/DDBJ databases">
        <title>Candida boidinii NBRC 1967.</title>
        <authorList>
            <person name="Ichikawa N."/>
            <person name="Sato H."/>
            <person name="Tonouchi N."/>
        </authorList>
    </citation>
    <scope>NUCLEOTIDE SEQUENCE</scope>
    <source>
        <strain evidence="1">NBRC 1967</strain>
    </source>
</reference>
<protein>
    <submittedName>
        <fullName evidence="1">Unnamed protein product</fullName>
    </submittedName>
</protein>
<comment type="caution">
    <text evidence="1">The sequence shown here is derived from an EMBL/GenBank/DDBJ whole genome shotgun (WGS) entry which is preliminary data.</text>
</comment>
<proteinExistence type="predicted"/>